<comment type="caution">
    <text evidence="19">The sequence shown here is derived from an EMBL/GenBank/DDBJ whole genome shotgun (WGS) entry which is preliminary data.</text>
</comment>
<dbReference type="Proteomes" id="UP000324376">
    <property type="component" value="Unassembled WGS sequence"/>
</dbReference>
<dbReference type="AlphaFoldDB" id="A0A5S5C974"/>
<keyword evidence="9" id="KW-0406">Ion transport</keyword>
<dbReference type="PANTHER" id="PTHR33619">
    <property type="entry name" value="POLYSACCHARIDE EXPORT PROTEIN GFCE-RELATED"/>
    <property type="match status" value="1"/>
</dbReference>
<evidence type="ECO:0000256" key="12">
    <source>
        <dbReference type="ARBA" id="ARBA00023139"/>
    </source>
</evidence>
<evidence type="ECO:0000256" key="16">
    <source>
        <dbReference type="SAM" id="SignalP"/>
    </source>
</evidence>
<keyword evidence="13" id="KW-0998">Cell outer membrane</keyword>
<evidence type="ECO:0000259" key="18">
    <source>
        <dbReference type="Pfam" id="PF22461"/>
    </source>
</evidence>
<feature type="transmembrane region" description="Helical" evidence="15">
    <location>
        <begin position="245"/>
        <end position="264"/>
    </location>
</feature>
<keyword evidence="10" id="KW-0626">Porin</keyword>
<gene>
    <name evidence="19" type="ORF">BD809_103232</name>
</gene>
<evidence type="ECO:0000256" key="3">
    <source>
        <dbReference type="ARBA" id="ARBA00022448"/>
    </source>
</evidence>
<evidence type="ECO:0000256" key="15">
    <source>
        <dbReference type="SAM" id="Phobius"/>
    </source>
</evidence>
<feature type="domain" description="Polysaccharide export protein N-terminal" evidence="17">
    <location>
        <begin position="69"/>
        <end position="146"/>
    </location>
</feature>
<dbReference type="GO" id="GO:0046930">
    <property type="term" value="C:pore complex"/>
    <property type="evidence" value="ECO:0007669"/>
    <property type="project" value="UniProtKB-KW"/>
</dbReference>
<accession>A0A5S5C974</accession>
<dbReference type="GO" id="GO:0006811">
    <property type="term" value="P:monoatomic ion transport"/>
    <property type="evidence" value="ECO:0007669"/>
    <property type="project" value="UniProtKB-KW"/>
</dbReference>
<comment type="subcellular location">
    <subcellularLocation>
        <location evidence="1">Cell outer membrane</location>
        <topology evidence="1">Multi-pass membrane protein</topology>
    </subcellularLocation>
</comment>
<keyword evidence="15" id="KW-1133">Transmembrane helix</keyword>
<feature type="chain" id="PRO_5024424265" evidence="16">
    <location>
        <begin position="21"/>
        <end position="265"/>
    </location>
</feature>
<keyword evidence="20" id="KW-1185">Reference proteome</keyword>
<keyword evidence="6 15" id="KW-0812">Transmembrane</keyword>
<evidence type="ECO:0000256" key="13">
    <source>
        <dbReference type="ARBA" id="ARBA00023237"/>
    </source>
</evidence>
<evidence type="ECO:0000256" key="14">
    <source>
        <dbReference type="ARBA" id="ARBA00023288"/>
    </source>
</evidence>
<evidence type="ECO:0000256" key="5">
    <source>
        <dbReference type="ARBA" id="ARBA00022597"/>
    </source>
</evidence>
<keyword evidence="14" id="KW-0449">Lipoprotein</keyword>
<evidence type="ECO:0000256" key="2">
    <source>
        <dbReference type="ARBA" id="ARBA00009450"/>
    </source>
</evidence>
<feature type="domain" description="SLBB" evidence="18">
    <location>
        <begin position="150"/>
        <end position="229"/>
    </location>
</feature>
<dbReference type="RefSeq" id="WP_148782165.1">
    <property type="nucleotide sequence ID" value="NZ_VNHU01000003.1"/>
</dbReference>
<dbReference type="Pfam" id="PF02563">
    <property type="entry name" value="Poly_export"/>
    <property type="match status" value="1"/>
</dbReference>
<evidence type="ECO:0000256" key="11">
    <source>
        <dbReference type="ARBA" id="ARBA00023136"/>
    </source>
</evidence>
<dbReference type="InterPro" id="IPR003715">
    <property type="entry name" value="Poly_export_N"/>
</dbReference>
<evidence type="ECO:0000256" key="9">
    <source>
        <dbReference type="ARBA" id="ARBA00023065"/>
    </source>
</evidence>
<keyword evidence="5" id="KW-0762">Sugar transport</keyword>
<keyword evidence="3" id="KW-0813">Transport</keyword>
<protein>
    <submittedName>
        <fullName evidence="19">Polysaccharide export outer membrane protein</fullName>
    </submittedName>
</protein>
<evidence type="ECO:0000256" key="6">
    <source>
        <dbReference type="ARBA" id="ARBA00022692"/>
    </source>
</evidence>
<dbReference type="OrthoDB" id="662756at2"/>
<evidence type="ECO:0000313" key="19">
    <source>
        <dbReference type="EMBL" id="TYP75168.1"/>
    </source>
</evidence>
<keyword evidence="11 15" id="KW-0472">Membrane</keyword>
<dbReference type="PROSITE" id="PS51257">
    <property type="entry name" value="PROKAR_LIPOPROTEIN"/>
    <property type="match status" value="1"/>
</dbReference>
<name>A0A5S5C974_9FLAO</name>
<dbReference type="InterPro" id="IPR049712">
    <property type="entry name" value="Poly_export"/>
</dbReference>
<dbReference type="EMBL" id="VNHU01000003">
    <property type="protein sequence ID" value="TYP75168.1"/>
    <property type="molecule type" value="Genomic_DNA"/>
</dbReference>
<dbReference type="PANTHER" id="PTHR33619:SF3">
    <property type="entry name" value="POLYSACCHARIDE EXPORT PROTEIN GFCE-RELATED"/>
    <property type="match status" value="1"/>
</dbReference>
<keyword evidence="12" id="KW-0564">Palmitate</keyword>
<evidence type="ECO:0000313" key="20">
    <source>
        <dbReference type="Proteomes" id="UP000324376"/>
    </source>
</evidence>
<sequence>MKFQSILLLLVVITALFSCKAPTDVVYFQDTKDLEQIKSDNSFTRVFKVDDIISILVSATNMEAARPFNLMQGSSLNIMSEASDTTPSNGSGSTAEPTYLIDEQGNIDFPVLGKLKVAGMTRVEVKEMLQEKLKIYIKDPIVNVRLKNFKITIIGEINRPGSYTIPNERVTIIEALGLAGDMTITGKRTNVMVIRENDGVNTYHRVDLTSKNIFDSPVYFLAQNDVLYVEPNNAQQKRSRTNSNTLGIVLSVVGVILTSLNLIIR</sequence>
<dbReference type="InterPro" id="IPR054765">
    <property type="entry name" value="SLBB_dom"/>
</dbReference>
<dbReference type="Gene3D" id="3.30.1950.10">
    <property type="entry name" value="wza like domain"/>
    <property type="match status" value="1"/>
</dbReference>
<feature type="signal peptide" evidence="16">
    <location>
        <begin position="1"/>
        <end position="20"/>
    </location>
</feature>
<evidence type="ECO:0000256" key="1">
    <source>
        <dbReference type="ARBA" id="ARBA00004571"/>
    </source>
</evidence>
<dbReference type="GO" id="GO:0015288">
    <property type="term" value="F:porin activity"/>
    <property type="evidence" value="ECO:0007669"/>
    <property type="project" value="UniProtKB-KW"/>
</dbReference>
<evidence type="ECO:0000256" key="8">
    <source>
        <dbReference type="ARBA" id="ARBA00023047"/>
    </source>
</evidence>
<keyword evidence="8" id="KW-0625">Polysaccharide transport</keyword>
<organism evidence="19 20">
    <name type="scientific">Aquimarina intermedia</name>
    <dbReference type="NCBI Taxonomy" id="350814"/>
    <lineage>
        <taxon>Bacteria</taxon>
        <taxon>Pseudomonadati</taxon>
        <taxon>Bacteroidota</taxon>
        <taxon>Flavobacteriia</taxon>
        <taxon>Flavobacteriales</taxon>
        <taxon>Flavobacteriaceae</taxon>
        <taxon>Aquimarina</taxon>
    </lineage>
</organism>
<keyword evidence="7 16" id="KW-0732">Signal</keyword>
<dbReference type="GO" id="GO:0009279">
    <property type="term" value="C:cell outer membrane"/>
    <property type="evidence" value="ECO:0007669"/>
    <property type="project" value="UniProtKB-SubCell"/>
</dbReference>
<dbReference type="GO" id="GO:0015159">
    <property type="term" value="F:polysaccharide transmembrane transporter activity"/>
    <property type="evidence" value="ECO:0007669"/>
    <property type="project" value="InterPro"/>
</dbReference>
<proteinExistence type="inferred from homology"/>
<comment type="similarity">
    <text evidence="2">Belongs to the BexD/CtrA/VexA family.</text>
</comment>
<reference evidence="19 20" key="1">
    <citation type="submission" date="2019-07" db="EMBL/GenBank/DDBJ databases">
        <title>Genomic Encyclopedia of Archaeal and Bacterial Type Strains, Phase II (KMG-II): from individual species to whole genera.</title>
        <authorList>
            <person name="Goeker M."/>
        </authorList>
    </citation>
    <scope>NUCLEOTIDE SEQUENCE [LARGE SCALE GENOMIC DNA]</scope>
    <source>
        <strain evidence="19 20">DSM 17527</strain>
    </source>
</reference>
<evidence type="ECO:0000256" key="4">
    <source>
        <dbReference type="ARBA" id="ARBA00022452"/>
    </source>
</evidence>
<evidence type="ECO:0000259" key="17">
    <source>
        <dbReference type="Pfam" id="PF02563"/>
    </source>
</evidence>
<evidence type="ECO:0000256" key="10">
    <source>
        <dbReference type="ARBA" id="ARBA00023114"/>
    </source>
</evidence>
<dbReference type="Pfam" id="PF22461">
    <property type="entry name" value="SLBB_2"/>
    <property type="match status" value="1"/>
</dbReference>
<keyword evidence="4" id="KW-1134">Transmembrane beta strand</keyword>
<evidence type="ECO:0000256" key="7">
    <source>
        <dbReference type="ARBA" id="ARBA00022729"/>
    </source>
</evidence>